<comment type="caution">
    <text evidence="2">The sequence shown here is derived from an EMBL/GenBank/DDBJ whole genome shotgun (WGS) entry which is preliminary data.</text>
</comment>
<sequence>MSITTRWNDYRPTKGGLVWTAVGASVLTMVVGFTWAGWVTGGSAQAMADQASQDAREQLVASLCVENFIADANAANNLVALKKESAYQQDDFIEDGGWNTVTALDKQVSGASDICADQLIAMESLPARTVTPDSSADEMPATDS</sequence>
<dbReference type="EMBL" id="JAZHFV010000012">
    <property type="protein sequence ID" value="MEX4010389.1"/>
    <property type="molecule type" value="Genomic_DNA"/>
</dbReference>
<organism evidence="2 3">
    <name type="scientific">Neoaquamicrobium sediminum</name>
    <dbReference type="NCBI Taxonomy" id="1849104"/>
    <lineage>
        <taxon>Bacteria</taxon>
        <taxon>Pseudomonadati</taxon>
        <taxon>Pseudomonadota</taxon>
        <taxon>Alphaproteobacteria</taxon>
        <taxon>Hyphomicrobiales</taxon>
        <taxon>Phyllobacteriaceae</taxon>
        <taxon>Neoaquamicrobium</taxon>
    </lineage>
</organism>
<evidence type="ECO:0000313" key="2">
    <source>
        <dbReference type="EMBL" id="MEX4010389.1"/>
    </source>
</evidence>
<reference evidence="2 3" key="1">
    <citation type="submission" date="2024-01" db="EMBL/GenBank/DDBJ databases">
        <title>New evidence supports the origin of RcGTA from prophage.</title>
        <authorList>
            <person name="Xu Y."/>
            <person name="Liu B."/>
            <person name="Chen F."/>
        </authorList>
    </citation>
    <scope>NUCLEOTIDE SEQUENCE [LARGE SCALE GENOMIC DNA]</scope>
    <source>
        <strain evidence="2 3">CBW1107-2</strain>
    </source>
</reference>
<evidence type="ECO:0000313" key="3">
    <source>
        <dbReference type="Proteomes" id="UP001559025"/>
    </source>
</evidence>
<evidence type="ECO:0000256" key="1">
    <source>
        <dbReference type="SAM" id="Phobius"/>
    </source>
</evidence>
<name>A0ABV3X0M3_9HYPH</name>
<keyword evidence="1" id="KW-1133">Transmembrane helix</keyword>
<keyword evidence="1" id="KW-0472">Membrane</keyword>
<protein>
    <submittedName>
        <fullName evidence="2">Uncharacterized protein</fullName>
    </submittedName>
</protein>
<feature type="transmembrane region" description="Helical" evidence="1">
    <location>
        <begin position="16"/>
        <end position="38"/>
    </location>
</feature>
<keyword evidence="3" id="KW-1185">Reference proteome</keyword>
<proteinExistence type="predicted"/>
<gene>
    <name evidence="2" type="ORF">V1479_24020</name>
</gene>
<dbReference type="RefSeq" id="WP_173194445.1">
    <property type="nucleotide sequence ID" value="NZ_JABETK010000003.1"/>
</dbReference>
<dbReference type="Proteomes" id="UP001559025">
    <property type="component" value="Unassembled WGS sequence"/>
</dbReference>
<accession>A0ABV3X0M3</accession>
<keyword evidence="1" id="KW-0812">Transmembrane</keyword>